<evidence type="ECO:0000313" key="1">
    <source>
        <dbReference type="EMBL" id="KRY86073.1"/>
    </source>
</evidence>
<sequence length="153" mass="17596">MTRLENLIHILGVNVHFKPCLSSPVTSKPTNAVNVRQYAIGLFFLVSRRRVNLRQQRKRLKLTTDCLQKKGKSSCSFCFTERELENICYNNCTTVLALRRAKRDDCLIFSFVGVGDSTVCFFTDRSMQAKNRAAHLPVNHFVNKPFAMVKHDR</sequence>
<evidence type="ECO:0000313" key="2">
    <source>
        <dbReference type="Proteomes" id="UP000054995"/>
    </source>
</evidence>
<accession>A0A0V1FJ54</accession>
<protein>
    <submittedName>
        <fullName evidence="1">Uncharacterized protein</fullName>
    </submittedName>
</protein>
<dbReference type="AlphaFoldDB" id="A0A0V1FJ54"/>
<dbReference type="Proteomes" id="UP000054995">
    <property type="component" value="Unassembled WGS sequence"/>
</dbReference>
<reference evidence="1 2" key="1">
    <citation type="submission" date="2015-01" db="EMBL/GenBank/DDBJ databases">
        <title>Evolution of Trichinella species and genotypes.</title>
        <authorList>
            <person name="Korhonen P.K."/>
            <person name="Edoardo P."/>
            <person name="Giuseppe L.R."/>
            <person name="Gasser R.B."/>
        </authorList>
    </citation>
    <scope>NUCLEOTIDE SEQUENCE [LARGE SCALE GENOMIC DNA]</scope>
    <source>
        <strain evidence="1">ISS470</strain>
    </source>
</reference>
<gene>
    <name evidence="1" type="ORF">T4D_179</name>
</gene>
<comment type="caution">
    <text evidence="1">The sequence shown here is derived from an EMBL/GenBank/DDBJ whole genome shotgun (WGS) entry which is preliminary data.</text>
</comment>
<keyword evidence="2" id="KW-1185">Reference proteome</keyword>
<dbReference type="EMBL" id="JYDT01000078">
    <property type="protein sequence ID" value="KRY86073.1"/>
    <property type="molecule type" value="Genomic_DNA"/>
</dbReference>
<proteinExistence type="predicted"/>
<name>A0A0V1FJ54_TRIPS</name>
<organism evidence="1 2">
    <name type="scientific">Trichinella pseudospiralis</name>
    <name type="common">Parasitic roundworm</name>
    <dbReference type="NCBI Taxonomy" id="6337"/>
    <lineage>
        <taxon>Eukaryota</taxon>
        <taxon>Metazoa</taxon>
        <taxon>Ecdysozoa</taxon>
        <taxon>Nematoda</taxon>
        <taxon>Enoplea</taxon>
        <taxon>Dorylaimia</taxon>
        <taxon>Trichinellida</taxon>
        <taxon>Trichinellidae</taxon>
        <taxon>Trichinella</taxon>
    </lineage>
</organism>